<dbReference type="OrthoDB" id="3267359at2759"/>
<keyword evidence="1" id="KW-0175">Coiled coil</keyword>
<evidence type="ECO:0000256" key="1">
    <source>
        <dbReference type="SAM" id="Coils"/>
    </source>
</evidence>
<dbReference type="Gene3D" id="1.10.30.10">
    <property type="entry name" value="High mobility group box domain"/>
    <property type="match status" value="1"/>
</dbReference>
<feature type="region of interest" description="Disordered" evidence="2">
    <location>
        <begin position="365"/>
        <end position="543"/>
    </location>
</feature>
<sequence>MPSRDPDVFVRLPSLYRKSAPRRVRFPWRQRKRHKYIRRSRAEKRELQQRRDAKKEKLMNALMEARAAMWEFAVQMHKEFPGHSAKYYYYAIMQRSRLHENPRKISPWNAFVSQEIKKHNEALGEDSRQRVSSDIIKELSARWKNMTPKERAAAVGDGVEKLTERRENYKEGVHNVAIAAFNDIRANLASISKELENLNARTGADVLLFVVRTDPDQYNPPYIMYTNERIPQFITSLTPKKESIKRFALRLEAACIGGINEVIQSQRSELKDLKMRTAALIVEKLKQACVRGEIGRMSYVNFDYHITLQHGIVLEGWPPGIKFAAPGKFNSIVELQALYTAWDTGAARFRALTNAEWREWATQYHKQHDNDATSREGKDDDNEHDNEGARQSRRPQSQPREASPQSPCDPSTSSTASGTNAALDGTPAPSPAVPPSLDAAASSSRSSATPSSQPPQTTCAPPVPPTADDPSRVAGRKRPRAGTTSIQFLNAVSNTEGTGIVVPKRPRKERSDKNTKKGPRKKRSANGNDSAPGTSSAAANSPA</sequence>
<accession>A0A060SMN5</accession>
<evidence type="ECO:0000256" key="2">
    <source>
        <dbReference type="SAM" id="MobiDB-lite"/>
    </source>
</evidence>
<feature type="compositionally biased region" description="Low complexity" evidence="2">
    <location>
        <begin position="435"/>
        <end position="460"/>
    </location>
</feature>
<gene>
    <name evidence="3" type="ORF">BN946_scf184941.g8</name>
</gene>
<feature type="compositionally biased region" description="Polar residues" evidence="2">
    <location>
        <begin position="525"/>
        <end position="543"/>
    </location>
</feature>
<evidence type="ECO:0000313" key="4">
    <source>
        <dbReference type="Proteomes" id="UP000029665"/>
    </source>
</evidence>
<dbReference type="STRING" id="5643.A0A060SMN5"/>
<evidence type="ECO:0000313" key="3">
    <source>
        <dbReference type="EMBL" id="CDO75655.1"/>
    </source>
</evidence>
<comment type="caution">
    <text evidence="3">The sequence shown here is derived from an EMBL/GenBank/DDBJ whole genome shotgun (WGS) entry which is preliminary data.</text>
</comment>
<proteinExistence type="predicted"/>
<organism evidence="3 4">
    <name type="scientific">Pycnoporus cinnabarinus</name>
    <name type="common">Cinnabar-red polypore</name>
    <name type="synonym">Trametes cinnabarina</name>
    <dbReference type="NCBI Taxonomy" id="5643"/>
    <lineage>
        <taxon>Eukaryota</taxon>
        <taxon>Fungi</taxon>
        <taxon>Dikarya</taxon>
        <taxon>Basidiomycota</taxon>
        <taxon>Agaricomycotina</taxon>
        <taxon>Agaricomycetes</taxon>
        <taxon>Polyporales</taxon>
        <taxon>Polyporaceae</taxon>
        <taxon>Trametes</taxon>
    </lineage>
</organism>
<dbReference type="SUPFAM" id="SSF47095">
    <property type="entry name" value="HMG-box"/>
    <property type="match status" value="1"/>
</dbReference>
<dbReference type="InterPro" id="IPR036910">
    <property type="entry name" value="HMG_box_dom_sf"/>
</dbReference>
<dbReference type="CDD" id="cd00084">
    <property type="entry name" value="HMG-box_SF"/>
    <property type="match status" value="1"/>
</dbReference>
<feature type="compositionally biased region" description="Basic and acidic residues" evidence="2">
    <location>
        <begin position="366"/>
        <end position="378"/>
    </location>
</feature>
<reference evidence="3" key="1">
    <citation type="submission" date="2014-01" db="EMBL/GenBank/DDBJ databases">
        <title>The genome of the white-rot fungus Pycnoporus cinnabarinus: a basidiomycete model with a versatile arsenal for lignocellulosic biomass breakdown.</title>
        <authorList>
            <person name="Levasseur A."/>
            <person name="Lomascolo A."/>
            <person name="Ruiz-Duenas F.J."/>
            <person name="Uzan E."/>
            <person name="Piumi F."/>
            <person name="Kues U."/>
            <person name="Ram A.F.J."/>
            <person name="Murat C."/>
            <person name="Haon M."/>
            <person name="Benoit I."/>
            <person name="Arfi Y."/>
            <person name="Chevret D."/>
            <person name="Drula E."/>
            <person name="Kwon M.J."/>
            <person name="Gouret P."/>
            <person name="Lesage-Meessen L."/>
            <person name="Lombard V."/>
            <person name="Mariette J."/>
            <person name="Noirot C."/>
            <person name="Park J."/>
            <person name="Patyshakuliyeva A."/>
            <person name="Wieneger R.A.B."/>
            <person name="Wosten H.A.B."/>
            <person name="Martin F."/>
            <person name="Coutinho P.M."/>
            <person name="de Vries R."/>
            <person name="Martinez A.T."/>
            <person name="Klopp C."/>
            <person name="Pontarotti P."/>
            <person name="Henrissat B."/>
            <person name="Record E."/>
        </authorList>
    </citation>
    <scope>NUCLEOTIDE SEQUENCE [LARGE SCALE GENOMIC DNA]</scope>
    <source>
        <strain evidence="3">BRFM137</strain>
    </source>
</reference>
<feature type="compositionally biased region" description="Polar residues" evidence="2">
    <location>
        <begin position="482"/>
        <end position="497"/>
    </location>
</feature>
<dbReference type="OMA" id="EGWPPGI"/>
<feature type="coiled-coil region" evidence="1">
    <location>
        <begin position="37"/>
        <end position="64"/>
    </location>
</feature>
<dbReference type="Proteomes" id="UP000029665">
    <property type="component" value="Unassembled WGS sequence"/>
</dbReference>
<dbReference type="EMBL" id="CCBP010000283">
    <property type="protein sequence ID" value="CDO75655.1"/>
    <property type="molecule type" value="Genomic_DNA"/>
</dbReference>
<dbReference type="HOGENOM" id="CLU_034870_1_0_1"/>
<keyword evidence="4" id="KW-1185">Reference proteome</keyword>
<feature type="compositionally biased region" description="Low complexity" evidence="2">
    <location>
        <begin position="394"/>
        <end position="422"/>
    </location>
</feature>
<dbReference type="AlphaFoldDB" id="A0A060SMN5"/>
<name>A0A060SMN5_PYCCI</name>
<protein>
    <submittedName>
        <fullName evidence="3">Uncharacterized protein</fullName>
    </submittedName>
</protein>